<dbReference type="Pfam" id="PF03328">
    <property type="entry name" value="HpcH_HpaI"/>
    <property type="match status" value="1"/>
</dbReference>
<evidence type="ECO:0000259" key="4">
    <source>
        <dbReference type="Pfam" id="PF03328"/>
    </source>
</evidence>
<dbReference type="GO" id="GO:0005737">
    <property type="term" value="C:cytoplasm"/>
    <property type="evidence" value="ECO:0007669"/>
    <property type="project" value="TreeGrafter"/>
</dbReference>
<dbReference type="InterPro" id="IPR050251">
    <property type="entry name" value="HpcH-HpaI_aldolase"/>
</dbReference>
<dbReference type="GO" id="GO:0046872">
    <property type="term" value="F:metal ion binding"/>
    <property type="evidence" value="ECO:0007669"/>
    <property type="project" value="UniProtKB-KW"/>
</dbReference>
<dbReference type="InterPro" id="IPR005000">
    <property type="entry name" value="Aldolase/citrate-lyase_domain"/>
</dbReference>
<keyword evidence="2" id="KW-0479">Metal-binding</keyword>
<feature type="domain" description="HpcH/HpaI aldolase/citrate lyase" evidence="4">
    <location>
        <begin position="17"/>
        <end position="242"/>
    </location>
</feature>
<dbReference type="InterPro" id="IPR040442">
    <property type="entry name" value="Pyrv_kinase-like_dom_sf"/>
</dbReference>
<evidence type="ECO:0000313" key="5">
    <source>
        <dbReference type="EMBL" id="MXY93634.1"/>
    </source>
</evidence>
<gene>
    <name evidence="5" type="ORF">F4Y42_09315</name>
</gene>
<evidence type="ECO:0000256" key="3">
    <source>
        <dbReference type="ARBA" id="ARBA00023239"/>
    </source>
</evidence>
<reference evidence="5" key="1">
    <citation type="submission" date="2019-09" db="EMBL/GenBank/DDBJ databases">
        <title>Characterisation of the sponge microbiome using genome-centric metagenomics.</title>
        <authorList>
            <person name="Engelberts J.P."/>
            <person name="Robbins S.J."/>
            <person name="De Goeij J.M."/>
            <person name="Aranda M."/>
            <person name="Bell S.C."/>
            <person name="Webster N.S."/>
        </authorList>
    </citation>
    <scope>NUCLEOTIDE SEQUENCE</scope>
    <source>
        <strain evidence="5">SB0664_bin_27</strain>
    </source>
</reference>
<keyword evidence="3" id="KW-0456">Lyase</keyword>
<comment type="caution">
    <text evidence="5">The sequence shown here is derived from an EMBL/GenBank/DDBJ whole genome shotgun (WGS) entry which is preliminary data.</text>
</comment>
<dbReference type="InterPro" id="IPR015813">
    <property type="entry name" value="Pyrv/PenolPyrv_kinase-like_dom"/>
</dbReference>
<dbReference type="GO" id="GO:0016832">
    <property type="term" value="F:aldehyde-lyase activity"/>
    <property type="evidence" value="ECO:0007669"/>
    <property type="project" value="TreeGrafter"/>
</dbReference>
<dbReference type="EMBL" id="VXRG01000078">
    <property type="protein sequence ID" value="MXY93634.1"/>
    <property type="molecule type" value="Genomic_DNA"/>
</dbReference>
<comment type="similarity">
    <text evidence="1">Belongs to the HpcH/HpaI aldolase family.</text>
</comment>
<accession>A0A6B0YRC9</accession>
<organism evidence="5">
    <name type="scientific">Caldilineaceae bacterium SB0664_bin_27</name>
    <dbReference type="NCBI Taxonomy" id="2605260"/>
    <lineage>
        <taxon>Bacteria</taxon>
        <taxon>Bacillati</taxon>
        <taxon>Chloroflexota</taxon>
        <taxon>Caldilineae</taxon>
        <taxon>Caldilineales</taxon>
        <taxon>Caldilineaceae</taxon>
    </lineage>
</organism>
<name>A0A6B0YRC9_9CHLR</name>
<sequence>MRSNFVREKALSGQKTMGCFLGMGSATVAELLAHAGCEWLLIEMEHNGLDMAEVERILMAMNGTETIPMVRIPSAEPVFIQRSLDIGGMGIAVPMVRTVAEAEAIVLASRYPPQGKRSFGPLRASHYTFEYEEYFERANENILIMLIIETPEAVENLEEIASVPGIDVLFIGAFDLCLSMGLNPFELPLPEIDAVMERALAVGRSCGVAVGAGAGTPEELKDLAARGFTFLSYGPDYKLLVDAIRPGVEAFRQVERA</sequence>
<dbReference type="Gene3D" id="3.20.20.60">
    <property type="entry name" value="Phosphoenolpyruvate-binding domains"/>
    <property type="match status" value="1"/>
</dbReference>
<dbReference type="AlphaFoldDB" id="A0A6B0YRC9"/>
<dbReference type="PANTHER" id="PTHR30502:SF0">
    <property type="entry name" value="PHOSPHOENOLPYRUVATE CARBOXYLASE FAMILY PROTEIN"/>
    <property type="match status" value="1"/>
</dbReference>
<protein>
    <recommendedName>
        <fullName evidence="4">HpcH/HpaI aldolase/citrate lyase domain-containing protein</fullName>
    </recommendedName>
</protein>
<proteinExistence type="inferred from homology"/>
<evidence type="ECO:0000256" key="1">
    <source>
        <dbReference type="ARBA" id="ARBA00005568"/>
    </source>
</evidence>
<dbReference type="SUPFAM" id="SSF51621">
    <property type="entry name" value="Phosphoenolpyruvate/pyruvate domain"/>
    <property type="match status" value="1"/>
</dbReference>
<dbReference type="PANTHER" id="PTHR30502">
    <property type="entry name" value="2-KETO-3-DEOXY-L-RHAMNONATE ALDOLASE"/>
    <property type="match status" value="1"/>
</dbReference>
<evidence type="ECO:0000256" key="2">
    <source>
        <dbReference type="ARBA" id="ARBA00022723"/>
    </source>
</evidence>